<evidence type="ECO:0000313" key="2">
    <source>
        <dbReference type="EMBL" id="KAJ8343683.1"/>
    </source>
</evidence>
<feature type="region of interest" description="Disordered" evidence="1">
    <location>
        <begin position="281"/>
        <end position="302"/>
    </location>
</feature>
<dbReference type="AlphaFoldDB" id="A0A9Q1ERP4"/>
<name>A0A9Q1ERP4_SYNKA</name>
<feature type="region of interest" description="Disordered" evidence="1">
    <location>
        <begin position="346"/>
        <end position="389"/>
    </location>
</feature>
<dbReference type="EMBL" id="JAINUF010000013">
    <property type="protein sequence ID" value="KAJ8343683.1"/>
    <property type="molecule type" value="Genomic_DNA"/>
</dbReference>
<reference evidence="2" key="1">
    <citation type="journal article" date="2023" name="Science">
        <title>Genome structures resolve the early diversification of teleost fishes.</title>
        <authorList>
            <person name="Parey E."/>
            <person name="Louis A."/>
            <person name="Montfort J."/>
            <person name="Bouchez O."/>
            <person name="Roques C."/>
            <person name="Iampietro C."/>
            <person name="Lluch J."/>
            <person name="Castinel A."/>
            <person name="Donnadieu C."/>
            <person name="Desvignes T."/>
            <person name="Floi Bucao C."/>
            <person name="Jouanno E."/>
            <person name="Wen M."/>
            <person name="Mejri S."/>
            <person name="Dirks R."/>
            <person name="Jansen H."/>
            <person name="Henkel C."/>
            <person name="Chen W.J."/>
            <person name="Zahm M."/>
            <person name="Cabau C."/>
            <person name="Klopp C."/>
            <person name="Thompson A.W."/>
            <person name="Robinson-Rechavi M."/>
            <person name="Braasch I."/>
            <person name="Lecointre G."/>
            <person name="Bobe J."/>
            <person name="Postlethwait J.H."/>
            <person name="Berthelot C."/>
            <person name="Roest Crollius H."/>
            <person name="Guiguen Y."/>
        </authorList>
    </citation>
    <scope>NUCLEOTIDE SEQUENCE</scope>
    <source>
        <strain evidence="2">WJC10195</strain>
    </source>
</reference>
<evidence type="ECO:0000256" key="1">
    <source>
        <dbReference type="SAM" id="MobiDB-lite"/>
    </source>
</evidence>
<evidence type="ECO:0000313" key="3">
    <source>
        <dbReference type="Proteomes" id="UP001152622"/>
    </source>
</evidence>
<protein>
    <submittedName>
        <fullName evidence="2">Uncharacterized protein</fullName>
    </submittedName>
</protein>
<gene>
    <name evidence="2" type="ORF">SKAU_G00310120</name>
</gene>
<keyword evidence="3" id="KW-1185">Reference proteome</keyword>
<organism evidence="2 3">
    <name type="scientific">Synaphobranchus kaupii</name>
    <name type="common">Kaup's arrowtooth eel</name>
    <dbReference type="NCBI Taxonomy" id="118154"/>
    <lineage>
        <taxon>Eukaryota</taxon>
        <taxon>Metazoa</taxon>
        <taxon>Chordata</taxon>
        <taxon>Craniata</taxon>
        <taxon>Vertebrata</taxon>
        <taxon>Euteleostomi</taxon>
        <taxon>Actinopterygii</taxon>
        <taxon>Neopterygii</taxon>
        <taxon>Teleostei</taxon>
        <taxon>Anguilliformes</taxon>
        <taxon>Synaphobranchidae</taxon>
        <taxon>Synaphobranchus</taxon>
    </lineage>
</organism>
<accession>A0A9Q1ERP4</accession>
<comment type="caution">
    <text evidence="2">The sequence shown here is derived from an EMBL/GenBank/DDBJ whole genome shotgun (WGS) entry which is preliminary data.</text>
</comment>
<sequence>MGTGRWSACDGYQGLDGDGYQDHLLPVCIDDACLKSAIYPIKPWQGEIASDNLSTAPVKGGSVFPSAQRVTGLQGSRVKGQPAPSQHPQRRSLHWGALPLTSQSTVFSYAHAFLHFLFARALAFRQVSHIAVGIAVHVMPSERQLERSPAQSSSPESTLSFEVTLGYRAFARPVTSQRGPALCRVAEPATSERYASPLIGSSSAVGCKTDTGERFGGVRTPAAASLVQRERAAATPEARIEMPNRRGRNLEKPLIKNARKKGRKEEIIELETRGLYPLLEGRGAQRRPGRGPSCPGTAWPWRPGGQRISSAPWRFAAPLPTAAAAERERPRYLFMALLSCFIQRSGTSPDLSEQRRLKPRANASLPAPDRLQTGRGCGPRCPPAASVSAPSSAARMRNAALY</sequence>
<proteinExistence type="predicted"/>
<dbReference type="Proteomes" id="UP001152622">
    <property type="component" value="Chromosome 13"/>
</dbReference>